<dbReference type="Proteomes" id="UP000025229">
    <property type="component" value="Chromosome"/>
</dbReference>
<keyword evidence="5" id="KW-1185">Reference proteome</keyword>
<reference evidence="3 5" key="1">
    <citation type="submission" date="2014-03" db="EMBL/GenBank/DDBJ databases">
        <title>Complete genome sequence of the Radio-Resistant Rubrobacter radiotolerans RSPS-4.</title>
        <authorList>
            <person name="Egas C.C."/>
            <person name="Barroso C.C."/>
            <person name="Froufe H.J.C."/>
            <person name="Pacheco J.J."/>
            <person name="Albuquerque L.L."/>
            <person name="da Costa M.M.S."/>
        </authorList>
    </citation>
    <scope>NUCLEOTIDE SEQUENCE [LARGE SCALE GENOMIC DNA]</scope>
    <source>
        <strain evidence="3 5">RSPS-4</strain>
    </source>
</reference>
<dbReference type="Proteomes" id="UP001281130">
    <property type="component" value="Unassembled WGS sequence"/>
</dbReference>
<evidence type="ECO:0000313" key="5">
    <source>
        <dbReference type="Proteomes" id="UP000025229"/>
    </source>
</evidence>
<protein>
    <submittedName>
        <fullName evidence="3">Uncharacterized protein</fullName>
    </submittedName>
</protein>
<evidence type="ECO:0000313" key="3">
    <source>
        <dbReference type="EMBL" id="AHY46470.1"/>
    </source>
</evidence>
<feature type="compositionally biased region" description="Basic and acidic residues" evidence="2">
    <location>
        <begin position="436"/>
        <end position="448"/>
    </location>
</feature>
<feature type="region of interest" description="Disordered" evidence="2">
    <location>
        <begin position="585"/>
        <end position="628"/>
    </location>
</feature>
<dbReference type="OrthoDB" id="5245159at2"/>
<keyword evidence="1" id="KW-0175">Coiled coil</keyword>
<dbReference type="RefSeq" id="WP_038681353.1">
    <property type="nucleotide sequence ID" value="NZ_CP007514.1"/>
</dbReference>
<dbReference type="AlphaFoldDB" id="A0A023X384"/>
<accession>A0A023X384</accession>
<feature type="region of interest" description="Disordered" evidence="2">
    <location>
        <begin position="436"/>
        <end position="470"/>
    </location>
</feature>
<sequence>MSNLPERQEHSEKTISALFEQLEAAGGLIESLEAEVATLRADLKDADDALRAAREEVEARGEALAELEVRASEADALRNEITNLRQTYAEQEITLRNEHINELAELRRTLEEQRRADVAAASADERFEALKEELDRERAALEERHRTDMEALEASSKQWEERLREGYREQEERHRRELDALVLEHEREKQEIEARLRTSYEERLNTERTSANERQETTIAALNSAAEGRAAELERDYRQVIEDQQAEIESLRVEIEERTRSAEESRREAAREVKKLAEGRERDLKRAHSARLAEAEREAERKLAALKAQRDADNKALSARHAEEVARLRREYEERLLAEDERRRQETWALEEKLQDLRIQRDAEMQTYGARLEELQAALRIQETNSERDLRRVVSGFESGLSAVRDRISALEDALAESESARERIARDAQELSDKSRLERISARREPSALEAARSGVNGAGGPDGPTDEERRLRELDASRILAEERAESLEKRLRSVEQENRRVTEELERARRDLAKLADPERRLRDGITLFNRSEHARAVASISKALGLPKVHSRIGDDAAGKPVFTFVWDEMAWRRYVSDPTEGVEEPRVYLSGTGDDPEELTPTERRPNSRMDSQGRLTLGIQAR</sequence>
<feature type="coiled-coil region" evidence="1">
    <location>
        <begin position="365"/>
        <end position="435"/>
    </location>
</feature>
<feature type="coiled-coil region" evidence="1">
    <location>
        <begin position="473"/>
        <end position="514"/>
    </location>
</feature>
<evidence type="ECO:0000256" key="1">
    <source>
        <dbReference type="SAM" id="Coils"/>
    </source>
</evidence>
<dbReference type="eggNOG" id="COG1196">
    <property type="taxonomic scope" value="Bacteria"/>
</dbReference>
<dbReference type="HOGENOM" id="CLU_482229_0_0_11"/>
<evidence type="ECO:0000313" key="4">
    <source>
        <dbReference type="EMBL" id="MDX5893877.1"/>
    </source>
</evidence>
<proteinExistence type="predicted"/>
<dbReference type="Gene3D" id="1.10.287.1490">
    <property type="match status" value="1"/>
</dbReference>
<dbReference type="KEGG" id="rrd:RradSPS_1187"/>
<dbReference type="STRING" id="42256.RradSPS_1187"/>
<gene>
    <name evidence="3" type="ORF">RradSPS_1187</name>
    <name evidence="4" type="ORF">SIL72_07510</name>
</gene>
<name>A0A023X384_RUBRA</name>
<dbReference type="EMBL" id="JAWXXX010000001">
    <property type="protein sequence ID" value="MDX5893877.1"/>
    <property type="molecule type" value="Genomic_DNA"/>
</dbReference>
<evidence type="ECO:0000256" key="2">
    <source>
        <dbReference type="SAM" id="MobiDB-lite"/>
    </source>
</evidence>
<organism evidence="3 5">
    <name type="scientific">Rubrobacter radiotolerans</name>
    <name type="common">Arthrobacter radiotolerans</name>
    <dbReference type="NCBI Taxonomy" id="42256"/>
    <lineage>
        <taxon>Bacteria</taxon>
        <taxon>Bacillati</taxon>
        <taxon>Actinomycetota</taxon>
        <taxon>Rubrobacteria</taxon>
        <taxon>Rubrobacterales</taxon>
        <taxon>Rubrobacteraceae</taxon>
        <taxon>Rubrobacter</taxon>
    </lineage>
</organism>
<dbReference type="EMBL" id="CP007514">
    <property type="protein sequence ID" value="AHY46470.1"/>
    <property type="molecule type" value="Genomic_DNA"/>
</dbReference>
<feature type="region of interest" description="Disordered" evidence="2">
    <location>
        <begin position="257"/>
        <end position="295"/>
    </location>
</feature>
<reference evidence="4" key="2">
    <citation type="submission" date="2023-11" db="EMBL/GenBank/DDBJ databases">
        <title>MicrobeMod: A computational toolkit for identifying prokaryotic methylation and restriction-modification with nanopore sequencing.</title>
        <authorList>
            <person name="Crits-Christoph A."/>
            <person name="Kang S.C."/>
            <person name="Lee H."/>
            <person name="Ostrov N."/>
        </authorList>
    </citation>
    <scope>NUCLEOTIDE SEQUENCE</scope>
    <source>
        <strain evidence="4">ATCC 51242</strain>
    </source>
</reference>